<dbReference type="InterPro" id="IPR011991">
    <property type="entry name" value="ArsR-like_HTH"/>
</dbReference>
<dbReference type="SUPFAM" id="SSF46785">
    <property type="entry name" value="Winged helix' DNA-binding domain"/>
    <property type="match status" value="1"/>
</dbReference>
<dbReference type="KEGG" id="mvd:AWU67_10890"/>
<dbReference type="AlphaFoldDB" id="A0A120I155"/>
<sequence>MSSPPPLPERVSAVATLDDPVRRSLYELVSQSPVPLGRDAAASTLGLSRSTTAFHLDRLAEVGLLAVEFRRLSGKTGPGAGRPAKLYSRADGEICISVPARQYDLAGELMAAAISESGQSGEPVLDTLARVAAHAGRAIGAASADLSSALTANGFEPRAEDDGGIVLGNCPFHRLAETHTAVVCSLNYQLLCGIADGAGDAAHTIVADPDAGECCVRAVPVPQIPQ</sequence>
<dbReference type="Proteomes" id="UP000058305">
    <property type="component" value="Chromosome"/>
</dbReference>
<dbReference type="EMBL" id="CP014145">
    <property type="protein sequence ID" value="AMB59284.1"/>
    <property type="molecule type" value="Genomic_DNA"/>
</dbReference>
<gene>
    <name evidence="1" type="ORF">AWU67_10890</name>
</gene>
<dbReference type="Pfam" id="PF12840">
    <property type="entry name" value="HTH_20"/>
    <property type="match status" value="1"/>
</dbReference>
<dbReference type="RefSeq" id="WP_067228805.1">
    <property type="nucleotide sequence ID" value="NZ_CP014145.1"/>
</dbReference>
<keyword evidence="2" id="KW-1185">Reference proteome</keyword>
<evidence type="ECO:0000313" key="1">
    <source>
        <dbReference type="EMBL" id="AMB59284.1"/>
    </source>
</evidence>
<dbReference type="InterPro" id="IPR036388">
    <property type="entry name" value="WH-like_DNA-bd_sf"/>
</dbReference>
<name>A0A120I155_9MICO</name>
<organism evidence="1 2">
    <name type="scientific">Microterricola viridarii</name>
    <dbReference type="NCBI Taxonomy" id="412690"/>
    <lineage>
        <taxon>Bacteria</taxon>
        <taxon>Bacillati</taxon>
        <taxon>Actinomycetota</taxon>
        <taxon>Actinomycetes</taxon>
        <taxon>Micrococcales</taxon>
        <taxon>Microbacteriaceae</taxon>
        <taxon>Microterricola</taxon>
    </lineage>
</organism>
<reference evidence="1 2" key="1">
    <citation type="journal article" date="2016" name="J. Biotechnol.">
        <title>First complete genome sequence of a species in the genus Microterricola, an extremophilic cold active enzyme producing bacterial strain ERGS5:02 isolated from Sikkim Himalaya.</title>
        <authorList>
            <person name="Himanshu"/>
            <person name="Swarnkar M.K."/>
            <person name="Singh D."/>
            <person name="Kumar R."/>
        </authorList>
    </citation>
    <scope>NUCLEOTIDE SEQUENCE [LARGE SCALE GENOMIC DNA]</scope>
    <source>
        <strain evidence="1 2">ERGS5:02</strain>
    </source>
</reference>
<dbReference type="OrthoDB" id="3399802at2"/>
<dbReference type="InterPro" id="IPR036390">
    <property type="entry name" value="WH_DNA-bd_sf"/>
</dbReference>
<protein>
    <submittedName>
        <fullName evidence="1">Transcriptional regulator</fullName>
    </submittedName>
</protein>
<accession>A0A120I155</accession>
<dbReference type="CDD" id="cd00090">
    <property type="entry name" value="HTH_ARSR"/>
    <property type="match status" value="1"/>
</dbReference>
<evidence type="ECO:0000313" key="2">
    <source>
        <dbReference type="Proteomes" id="UP000058305"/>
    </source>
</evidence>
<dbReference type="Gene3D" id="1.10.10.10">
    <property type="entry name" value="Winged helix-like DNA-binding domain superfamily/Winged helix DNA-binding domain"/>
    <property type="match status" value="1"/>
</dbReference>
<proteinExistence type="predicted"/>
<reference evidence="2" key="2">
    <citation type="submission" date="2016-01" db="EMBL/GenBank/DDBJ databases">
        <title>First complete genome sequence of a species in the genus Microterricola, an extremophilic cold active enzyme producing strain ERGS5:02 isolated from Sikkim Himalaya.</title>
        <authorList>
            <person name="Kumar R."/>
            <person name="Singh D."/>
            <person name="Swarnkar M.K."/>
        </authorList>
    </citation>
    <scope>NUCLEOTIDE SEQUENCE [LARGE SCALE GENOMIC DNA]</scope>
    <source>
        <strain evidence="2">ERGS5:02</strain>
    </source>
</reference>